<dbReference type="AlphaFoldDB" id="A0A162RIF1"/>
<sequence>MFNRYKITPTREQSIRRIIGSLFLMVFGIYMLCLYNRTVGIVCIITSSCIILFHLYFLIFLKNSLSSIEINITSGKLLNDEEKEYK</sequence>
<comment type="caution">
    <text evidence="2">The sequence shown here is derived from an EMBL/GenBank/DDBJ whole genome shotgun (WGS) entry which is preliminary data.</text>
</comment>
<accession>A0A162RIF1</accession>
<dbReference type="STRING" id="1121326.CLMAG_44340"/>
<feature type="transmembrane region" description="Helical" evidence="1">
    <location>
        <begin position="14"/>
        <end position="32"/>
    </location>
</feature>
<dbReference type="RefSeq" id="WP_066627123.1">
    <property type="nucleotide sequence ID" value="NZ_FQXL01000055.1"/>
</dbReference>
<gene>
    <name evidence="2" type="ORF">CLMAG_44340</name>
</gene>
<keyword evidence="1" id="KW-1133">Transmembrane helix</keyword>
<keyword evidence="1" id="KW-0472">Membrane</keyword>
<feature type="transmembrane region" description="Helical" evidence="1">
    <location>
        <begin position="38"/>
        <end position="61"/>
    </location>
</feature>
<reference evidence="2 3" key="1">
    <citation type="submission" date="2016-04" db="EMBL/GenBank/DDBJ databases">
        <title>Genome sequence of Clostridium magnum DSM 2767.</title>
        <authorList>
            <person name="Poehlein A."/>
            <person name="Uhlig R."/>
            <person name="Fischer R."/>
            <person name="Bahl H."/>
            <person name="Daniel R."/>
        </authorList>
    </citation>
    <scope>NUCLEOTIDE SEQUENCE [LARGE SCALE GENOMIC DNA]</scope>
    <source>
        <strain evidence="2 3">DSM 2767</strain>
    </source>
</reference>
<name>A0A162RIF1_9CLOT</name>
<dbReference type="Proteomes" id="UP000076603">
    <property type="component" value="Unassembled WGS sequence"/>
</dbReference>
<dbReference type="OrthoDB" id="1451313at1239"/>
<dbReference type="EMBL" id="LWAE01000006">
    <property type="protein sequence ID" value="KZL89950.1"/>
    <property type="molecule type" value="Genomic_DNA"/>
</dbReference>
<keyword evidence="1" id="KW-0812">Transmembrane</keyword>
<evidence type="ECO:0000256" key="1">
    <source>
        <dbReference type="SAM" id="Phobius"/>
    </source>
</evidence>
<proteinExistence type="predicted"/>
<evidence type="ECO:0000313" key="2">
    <source>
        <dbReference type="EMBL" id="KZL89950.1"/>
    </source>
</evidence>
<keyword evidence="3" id="KW-1185">Reference proteome</keyword>
<protein>
    <submittedName>
        <fullName evidence="2">Uncharacterized protein</fullName>
    </submittedName>
</protein>
<dbReference type="PATRIC" id="fig|1121326.3.peg.4496"/>
<evidence type="ECO:0000313" key="3">
    <source>
        <dbReference type="Proteomes" id="UP000076603"/>
    </source>
</evidence>
<organism evidence="2 3">
    <name type="scientific">Clostridium magnum DSM 2767</name>
    <dbReference type="NCBI Taxonomy" id="1121326"/>
    <lineage>
        <taxon>Bacteria</taxon>
        <taxon>Bacillati</taxon>
        <taxon>Bacillota</taxon>
        <taxon>Clostridia</taxon>
        <taxon>Eubacteriales</taxon>
        <taxon>Clostridiaceae</taxon>
        <taxon>Clostridium</taxon>
    </lineage>
</organism>